<feature type="domain" description="NAD-dependent epimerase/dehydratase" evidence="1">
    <location>
        <begin position="7"/>
        <end position="217"/>
    </location>
</feature>
<sequence length="315" mass="34716">MHINTLCILGGTGFVGRHLAARLAGAGYRVRIPTRRRERHRELLVLPGIELLEADIHDPQALADLFVGCQAVVNLVGILNERDHDGSGFEHAHVELSRKVVDACHARGVRRLLHMSALGAESAQDTSFYLRSKAEGENLVHMRSGSQLAVTSFRPSVIFGRGDSFLNRFASLLRAVPIVFPLACPEARFQPVYVGDVVDAFARALLNPDTHGQRLNLCGPRVYTLRELVQYTARLIGADRHILGLPDWAARLQATLLEYAPGKPFSLDNYRSLQKDNVCKAGAPACPTALEAIAPTYLGPGETHRRLQRLRETGR</sequence>
<dbReference type="SUPFAM" id="SSF51735">
    <property type="entry name" value="NAD(P)-binding Rossmann-fold domains"/>
    <property type="match status" value="1"/>
</dbReference>
<accession>A0A1P8UGE0</accession>
<dbReference type="EMBL" id="CP019434">
    <property type="protein sequence ID" value="APZ42895.1"/>
    <property type="molecule type" value="Genomic_DNA"/>
</dbReference>
<evidence type="ECO:0000313" key="3">
    <source>
        <dbReference type="Proteomes" id="UP000243807"/>
    </source>
</evidence>
<protein>
    <submittedName>
        <fullName evidence="2">Epimerase</fullName>
    </submittedName>
</protein>
<dbReference type="OrthoDB" id="9776313at2"/>
<dbReference type="Proteomes" id="UP000243807">
    <property type="component" value="Chromosome"/>
</dbReference>
<name>A0A1P8UGE0_9GAMM</name>
<dbReference type="RefSeq" id="WP_076836543.1">
    <property type="nucleotide sequence ID" value="NZ_CP019434.1"/>
</dbReference>
<dbReference type="CDD" id="cd05271">
    <property type="entry name" value="NDUFA9_like_SDR_a"/>
    <property type="match status" value="1"/>
</dbReference>
<gene>
    <name evidence="2" type="ORF">BW247_07165</name>
</gene>
<dbReference type="STRING" id="1765967.BW247_07165"/>
<evidence type="ECO:0000259" key="1">
    <source>
        <dbReference type="Pfam" id="PF01370"/>
    </source>
</evidence>
<dbReference type="AlphaFoldDB" id="A0A1P8UGE0"/>
<dbReference type="InterPro" id="IPR001509">
    <property type="entry name" value="Epimerase_deHydtase"/>
</dbReference>
<dbReference type="KEGG" id="afy:BW247_07165"/>
<dbReference type="InterPro" id="IPR051207">
    <property type="entry name" value="ComplexI_NDUFA9_subunit"/>
</dbReference>
<proteinExistence type="predicted"/>
<dbReference type="Pfam" id="PF01370">
    <property type="entry name" value="Epimerase"/>
    <property type="match status" value="1"/>
</dbReference>
<dbReference type="InterPro" id="IPR036291">
    <property type="entry name" value="NAD(P)-bd_dom_sf"/>
</dbReference>
<evidence type="ECO:0000313" key="2">
    <source>
        <dbReference type="EMBL" id="APZ42895.1"/>
    </source>
</evidence>
<dbReference type="GO" id="GO:0044877">
    <property type="term" value="F:protein-containing complex binding"/>
    <property type="evidence" value="ECO:0007669"/>
    <property type="project" value="TreeGrafter"/>
</dbReference>
<dbReference type="PANTHER" id="PTHR12126:SF11">
    <property type="entry name" value="NADH DEHYDROGENASE [UBIQUINONE] 1 ALPHA SUBCOMPLEX SUBUNIT 9, MITOCHONDRIAL"/>
    <property type="match status" value="1"/>
</dbReference>
<dbReference type="Gene3D" id="3.40.50.720">
    <property type="entry name" value="NAD(P)-binding Rossmann-like Domain"/>
    <property type="match status" value="1"/>
</dbReference>
<organism evidence="2 3">
    <name type="scientific">Acidihalobacter ferrooxydans</name>
    <dbReference type="NCBI Taxonomy" id="1765967"/>
    <lineage>
        <taxon>Bacteria</taxon>
        <taxon>Pseudomonadati</taxon>
        <taxon>Pseudomonadota</taxon>
        <taxon>Gammaproteobacteria</taxon>
        <taxon>Chromatiales</taxon>
        <taxon>Ectothiorhodospiraceae</taxon>
        <taxon>Acidihalobacter</taxon>
    </lineage>
</organism>
<keyword evidence="3" id="KW-1185">Reference proteome</keyword>
<reference evidence="2 3" key="1">
    <citation type="submission" date="2017-01" db="EMBL/GenBank/DDBJ databases">
        <title>Draft sequence of Acidihalobacter ferrooxidans strain DSM 14175 (strain V8).</title>
        <authorList>
            <person name="Khaleque H.N."/>
            <person name="Ramsay J.P."/>
            <person name="Murphy R.J.T."/>
            <person name="Kaksonen A.H."/>
            <person name="Boxall N.J."/>
            <person name="Watkin E.L.J."/>
        </authorList>
    </citation>
    <scope>NUCLEOTIDE SEQUENCE [LARGE SCALE GENOMIC DNA]</scope>
    <source>
        <strain evidence="2 3">V8</strain>
    </source>
</reference>
<dbReference type="PANTHER" id="PTHR12126">
    <property type="entry name" value="NADH-UBIQUINONE OXIDOREDUCTASE 39 KDA SUBUNIT-RELATED"/>
    <property type="match status" value="1"/>
</dbReference>